<proteinExistence type="predicted"/>
<protein>
    <submittedName>
        <fullName evidence="9">Uncharacterized protein</fullName>
    </submittedName>
</protein>
<feature type="domain" description="Integrase catalytic" evidence="7">
    <location>
        <begin position="843"/>
        <end position="961"/>
    </location>
</feature>
<evidence type="ECO:0000256" key="3">
    <source>
        <dbReference type="PROSITE-ProRule" id="PRU00047"/>
    </source>
</evidence>
<keyword evidence="10" id="KW-1185">Reference proteome</keyword>
<keyword evidence="3" id="KW-0479">Metal-binding</keyword>
<dbReference type="Proteomes" id="UP001231189">
    <property type="component" value="Unassembled WGS sequence"/>
</dbReference>
<dbReference type="SUPFAM" id="SSF57756">
    <property type="entry name" value="Retrovirus zinc finger-like domains"/>
    <property type="match status" value="1"/>
</dbReference>
<dbReference type="PANTHER" id="PTHR37984">
    <property type="entry name" value="PROTEIN CBG26694"/>
    <property type="match status" value="1"/>
</dbReference>
<feature type="domain" description="CCT" evidence="8">
    <location>
        <begin position="312"/>
        <end position="354"/>
    </location>
</feature>
<evidence type="ECO:0000313" key="9">
    <source>
        <dbReference type="EMBL" id="KAK1613787.1"/>
    </source>
</evidence>
<gene>
    <name evidence="9" type="ORF">QYE76_019304</name>
</gene>
<evidence type="ECO:0000313" key="10">
    <source>
        <dbReference type="Proteomes" id="UP001231189"/>
    </source>
</evidence>
<dbReference type="GO" id="GO:0003676">
    <property type="term" value="F:nucleic acid binding"/>
    <property type="evidence" value="ECO:0007669"/>
    <property type="project" value="InterPro"/>
</dbReference>
<dbReference type="InterPro" id="IPR036875">
    <property type="entry name" value="Znf_CCHC_sf"/>
</dbReference>
<keyword evidence="3" id="KW-0862">Zinc</keyword>
<evidence type="ECO:0000256" key="4">
    <source>
        <dbReference type="PROSITE-ProRule" id="PRU00357"/>
    </source>
</evidence>
<dbReference type="CDD" id="cd09272">
    <property type="entry name" value="RNase_HI_RT_Ty1"/>
    <property type="match status" value="1"/>
</dbReference>
<organism evidence="9 10">
    <name type="scientific">Lolium multiflorum</name>
    <name type="common">Italian ryegrass</name>
    <name type="synonym">Lolium perenne subsp. multiflorum</name>
    <dbReference type="NCBI Taxonomy" id="4521"/>
    <lineage>
        <taxon>Eukaryota</taxon>
        <taxon>Viridiplantae</taxon>
        <taxon>Streptophyta</taxon>
        <taxon>Embryophyta</taxon>
        <taxon>Tracheophyta</taxon>
        <taxon>Spermatophyta</taxon>
        <taxon>Magnoliopsida</taxon>
        <taxon>Liliopsida</taxon>
        <taxon>Poales</taxon>
        <taxon>Poaceae</taxon>
        <taxon>BOP clade</taxon>
        <taxon>Pooideae</taxon>
        <taxon>Poodae</taxon>
        <taxon>Poeae</taxon>
        <taxon>Poeae Chloroplast Group 2 (Poeae type)</taxon>
        <taxon>Loliodinae</taxon>
        <taxon>Loliinae</taxon>
        <taxon>Lolium</taxon>
    </lineage>
</organism>
<evidence type="ECO:0000256" key="1">
    <source>
        <dbReference type="ARBA" id="ARBA00004123"/>
    </source>
</evidence>
<comment type="subcellular location">
    <subcellularLocation>
        <location evidence="1 4">Nucleus</location>
    </subcellularLocation>
</comment>
<dbReference type="GO" id="GO:0005634">
    <property type="term" value="C:nucleus"/>
    <property type="evidence" value="ECO:0007669"/>
    <property type="project" value="UniProtKB-SubCell"/>
</dbReference>
<dbReference type="Gene3D" id="3.30.420.10">
    <property type="entry name" value="Ribonuclease H-like superfamily/Ribonuclease H"/>
    <property type="match status" value="1"/>
</dbReference>
<evidence type="ECO:0000259" key="6">
    <source>
        <dbReference type="PROSITE" id="PS50158"/>
    </source>
</evidence>
<dbReference type="InterPro" id="IPR050951">
    <property type="entry name" value="Retrovirus_Pol_polyprotein"/>
</dbReference>
<dbReference type="SUPFAM" id="SSF53098">
    <property type="entry name" value="Ribonuclease H-like"/>
    <property type="match status" value="1"/>
</dbReference>
<dbReference type="PROSITE" id="PS51017">
    <property type="entry name" value="CCT"/>
    <property type="match status" value="1"/>
</dbReference>
<keyword evidence="2 4" id="KW-0539">Nucleus</keyword>
<dbReference type="SMART" id="SM00343">
    <property type="entry name" value="ZnF_C2HC"/>
    <property type="match status" value="1"/>
</dbReference>
<evidence type="ECO:0000259" key="8">
    <source>
        <dbReference type="PROSITE" id="PS51017"/>
    </source>
</evidence>
<evidence type="ECO:0000256" key="2">
    <source>
        <dbReference type="ARBA" id="ARBA00023242"/>
    </source>
</evidence>
<evidence type="ECO:0000259" key="7">
    <source>
        <dbReference type="PROSITE" id="PS50994"/>
    </source>
</evidence>
<feature type="region of interest" description="Disordered" evidence="5">
    <location>
        <begin position="586"/>
        <end position="615"/>
    </location>
</feature>
<dbReference type="InterPro" id="IPR036397">
    <property type="entry name" value="RNaseH_sf"/>
</dbReference>
<evidence type="ECO:0000256" key="5">
    <source>
        <dbReference type="SAM" id="MobiDB-lite"/>
    </source>
</evidence>
<accession>A0AAD8VN05</accession>
<dbReference type="Pfam" id="PF06203">
    <property type="entry name" value="CCT"/>
    <property type="match status" value="1"/>
</dbReference>
<dbReference type="Pfam" id="PF00665">
    <property type="entry name" value="rve"/>
    <property type="match status" value="1"/>
</dbReference>
<reference evidence="9" key="1">
    <citation type="submission" date="2023-07" db="EMBL/GenBank/DDBJ databases">
        <title>A chromosome-level genome assembly of Lolium multiflorum.</title>
        <authorList>
            <person name="Chen Y."/>
            <person name="Copetti D."/>
            <person name="Kolliker R."/>
            <person name="Studer B."/>
        </authorList>
    </citation>
    <scope>NUCLEOTIDE SEQUENCE</scope>
    <source>
        <strain evidence="9">02402/16</strain>
        <tissue evidence="9">Leaf</tissue>
    </source>
</reference>
<feature type="region of interest" description="Disordered" evidence="5">
    <location>
        <begin position="814"/>
        <end position="845"/>
    </location>
</feature>
<dbReference type="PROSITE" id="PS50994">
    <property type="entry name" value="INTEGRASE"/>
    <property type="match status" value="1"/>
</dbReference>
<keyword evidence="3" id="KW-0863">Zinc-finger</keyword>
<dbReference type="PROSITE" id="PS50158">
    <property type="entry name" value="ZF_CCHC"/>
    <property type="match status" value="1"/>
</dbReference>
<dbReference type="InterPro" id="IPR001878">
    <property type="entry name" value="Znf_CCHC"/>
</dbReference>
<feature type="compositionally biased region" description="Basic residues" evidence="5">
    <location>
        <begin position="586"/>
        <end position="599"/>
    </location>
</feature>
<dbReference type="InterPro" id="IPR010402">
    <property type="entry name" value="CCT_domain"/>
</dbReference>
<dbReference type="InterPro" id="IPR012337">
    <property type="entry name" value="RNaseH-like_sf"/>
</dbReference>
<feature type="compositionally biased region" description="Low complexity" evidence="5">
    <location>
        <begin position="822"/>
        <end position="845"/>
    </location>
</feature>
<dbReference type="GO" id="GO:0015074">
    <property type="term" value="P:DNA integration"/>
    <property type="evidence" value="ECO:0007669"/>
    <property type="project" value="InterPro"/>
</dbReference>
<dbReference type="PANTHER" id="PTHR37984:SF5">
    <property type="entry name" value="PROTEIN NYNRIN-LIKE"/>
    <property type="match status" value="1"/>
</dbReference>
<sequence>MGQSYLISEYDLGGEGDLFKAPEPIIEEPPLLGLDHTFSMMPGSGDENDDINVGLIKVLYECEKELMEMSLLDVDISTLQVQEEVPAGELHKSVSSWCLNSTDWMTGTSSVSVRPNLQGLDLEAASGPGTAYSEGHIQGYMEQPSLTSEYDLGGEGGLFNAPEPIIEEPPLLRLDPAFSMMSGSGENDAINVGLIEVLYECQKELMEKSLIEETISQLPDVEISKLHQVEVPAGELHKSISSGCPNSTDWMNGTSSVRVRPNFLDFQGLDLEAAFGHIQNLGANTPRPGNYGNVHTCCERLGAIRDLNTEERRQKLTRYRKKKIKRNFSRKIKYACRKVLADSLPRVRGRFAKMVDGDILKPRRKSMARAVALFNFNVFLEKEKLKTSGSNFTAWYCNPRIILTAVSKLYDHDSSLGPPPAPATYEDESNIWQWRSEDHTMVQCTMLYSMEPELQKRFEHTGAYEVIEKLKMVFQTQARAERYEKSETFFNYKMEEHSNVSEHVIKMSGYAQRLVQLGCPIPDELGVDRVLQPLPPSYEGLVLNYNMRGMQKSLPELFAILKYAEVEIKKEHQVLLVNKTTGFKKLGKKAKNKNSKKGGKPAATPPKPKSGPKPDTMCFQCKGDGHWKRNCPKYLTDKKAKKFNKGIEHWTAVKNILKYQKRTKDMFLVYGGDEELVVKAISWRSTNQTVVATSTTEAEYIAAAEVAHEGVWLKEFTTELVVVPSALDPMAIYCDNSGAIANAKEPSHGYGGSNLGDLQLAGFREQIYFGSLMFTPHSPAWCPAFNSLHKVMDLTLGDLRFHINTVSILRLSDPIRSTPGESTSPSTIMAPSSSSSVGSSSEPESTPTSIFCVDYDAYHVTGLNDSAKDHDGGSADPEIDKFTKWIEAVPITSADATSTVNLFRSITRRFGVPHNIVTDNGSNFTAGEFQDFCIELGIQISYASVAHPQANRQVEKGNNVVCSRLKNGSCDPSNDIDALDEAWDIVLARSAIYQQNLRNYHSHRVRVRSFSEGDLILWLKQKGHHKLEPPWEGPYIIMEVIPGGVYCLKDMKTDIVYSNPWNVTQLRRLCA</sequence>
<comment type="caution">
    <text evidence="9">The sequence shown here is derived from an EMBL/GenBank/DDBJ whole genome shotgun (WGS) entry which is preliminary data.</text>
</comment>
<name>A0AAD8VN05_LOLMU</name>
<dbReference type="InterPro" id="IPR001584">
    <property type="entry name" value="Integrase_cat-core"/>
</dbReference>
<dbReference type="EMBL" id="JAUUTY010000006">
    <property type="protein sequence ID" value="KAK1613787.1"/>
    <property type="molecule type" value="Genomic_DNA"/>
</dbReference>
<dbReference type="Pfam" id="PF14223">
    <property type="entry name" value="Retrotran_gag_2"/>
    <property type="match status" value="1"/>
</dbReference>
<dbReference type="AlphaFoldDB" id="A0AAD8VN05"/>
<feature type="domain" description="CCHC-type" evidence="6">
    <location>
        <begin position="618"/>
        <end position="633"/>
    </location>
</feature>
<dbReference type="GO" id="GO:0008270">
    <property type="term" value="F:zinc ion binding"/>
    <property type="evidence" value="ECO:0007669"/>
    <property type="project" value="UniProtKB-KW"/>
</dbReference>